<proteinExistence type="predicted"/>
<protein>
    <submittedName>
        <fullName evidence="1">Uncharacterized protein</fullName>
    </submittedName>
</protein>
<name>A0A0B1RUR4_OESDE</name>
<keyword evidence="2" id="KW-1185">Reference proteome</keyword>
<evidence type="ECO:0000313" key="1">
    <source>
        <dbReference type="EMBL" id="KHJ76424.1"/>
    </source>
</evidence>
<accession>A0A0B1RUR4</accession>
<gene>
    <name evidence="1" type="ORF">OESDEN_23956</name>
</gene>
<dbReference type="EMBL" id="KN611768">
    <property type="protein sequence ID" value="KHJ76424.1"/>
    <property type="molecule type" value="Genomic_DNA"/>
</dbReference>
<dbReference type="Proteomes" id="UP000053660">
    <property type="component" value="Unassembled WGS sequence"/>
</dbReference>
<reference evidence="1 2" key="1">
    <citation type="submission" date="2014-03" db="EMBL/GenBank/DDBJ databases">
        <title>Draft genome of the hookworm Oesophagostomum dentatum.</title>
        <authorList>
            <person name="Mitreva M."/>
        </authorList>
    </citation>
    <scope>NUCLEOTIDE SEQUENCE [LARGE SCALE GENOMIC DNA]</scope>
    <source>
        <strain evidence="1 2">OD-Hann</strain>
    </source>
</reference>
<dbReference type="AlphaFoldDB" id="A0A0B1RUR4"/>
<evidence type="ECO:0000313" key="2">
    <source>
        <dbReference type="Proteomes" id="UP000053660"/>
    </source>
</evidence>
<sequence length="76" mass="8663">MASQSLENFPDKENRAKRTNCSVFIATKRHFCDVTRSLSAHTQRIEQQIFTATGYSWSNGSYTMVASSKRGSWKII</sequence>
<organism evidence="1 2">
    <name type="scientific">Oesophagostomum dentatum</name>
    <name type="common">Nodular worm</name>
    <dbReference type="NCBI Taxonomy" id="61180"/>
    <lineage>
        <taxon>Eukaryota</taxon>
        <taxon>Metazoa</taxon>
        <taxon>Ecdysozoa</taxon>
        <taxon>Nematoda</taxon>
        <taxon>Chromadorea</taxon>
        <taxon>Rhabditida</taxon>
        <taxon>Rhabditina</taxon>
        <taxon>Rhabditomorpha</taxon>
        <taxon>Strongyloidea</taxon>
        <taxon>Strongylidae</taxon>
        <taxon>Oesophagostomum</taxon>
    </lineage>
</organism>